<dbReference type="CDD" id="cd07026">
    <property type="entry name" value="Ribosomal_L20"/>
    <property type="match status" value="1"/>
</dbReference>
<dbReference type="FunFam" id="1.10.1900.20:FF:000001">
    <property type="entry name" value="50S ribosomal protein L20"/>
    <property type="match status" value="1"/>
</dbReference>
<name>A0A1F4UN80_UNCKA</name>
<protein>
    <recommendedName>
        <fullName evidence="4 5">Large ribosomal subunit protein bL20</fullName>
    </recommendedName>
</protein>
<evidence type="ECO:0000256" key="4">
    <source>
        <dbReference type="ARBA" id="ARBA00035172"/>
    </source>
</evidence>
<dbReference type="GO" id="GO:0006412">
    <property type="term" value="P:translation"/>
    <property type="evidence" value="ECO:0007669"/>
    <property type="project" value="InterPro"/>
</dbReference>
<dbReference type="EMBL" id="MEUV01000024">
    <property type="protein sequence ID" value="OGC45643.1"/>
    <property type="molecule type" value="Genomic_DNA"/>
</dbReference>
<evidence type="ECO:0000256" key="1">
    <source>
        <dbReference type="ARBA" id="ARBA00007698"/>
    </source>
</evidence>
<evidence type="ECO:0000256" key="3">
    <source>
        <dbReference type="ARBA" id="ARBA00023274"/>
    </source>
</evidence>
<dbReference type="Gene3D" id="6.10.160.10">
    <property type="match status" value="1"/>
</dbReference>
<evidence type="ECO:0000256" key="6">
    <source>
        <dbReference type="RuleBase" id="RU000560"/>
    </source>
</evidence>
<dbReference type="InterPro" id="IPR005813">
    <property type="entry name" value="Ribosomal_bL20"/>
</dbReference>
<proteinExistence type="inferred from homology"/>
<keyword evidence="5 6" id="KW-0699">rRNA-binding</keyword>
<dbReference type="GO" id="GO:0019843">
    <property type="term" value="F:rRNA binding"/>
    <property type="evidence" value="ECO:0007669"/>
    <property type="project" value="UniProtKB-UniRule"/>
</dbReference>
<dbReference type="Gene3D" id="1.10.1900.20">
    <property type="entry name" value="Ribosomal protein L20"/>
    <property type="match status" value="1"/>
</dbReference>
<dbReference type="GO" id="GO:0003735">
    <property type="term" value="F:structural constituent of ribosome"/>
    <property type="evidence" value="ECO:0007669"/>
    <property type="project" value="InterPro"/>
</dbReference>
<dbReference type="PRINTS" id="PR00062">
    <property type="entry name" value="RIBOSOMALL20"/>
</dbReference>
<dbReference type="GO" id="GO:0005840">
    <property type="term" value="C:ribosome"/>
    <property type="evidence" value="ECO:0007669"/>
    <property type="project" value="UniProtKB-KW"/>
</dbReference>
<keyword evidence="5 6" id="KW-0694">RNA-binding</keyword>
<comment type="function">
    <text evidence="5 6">Binds directly to 23S ribosomal RNA and is necessary for the in vitro assembly process of the 50S ribosomal subunit. It is not involved in the protein synthesizing functions of that subunit.</text>
</comment>
<keyword evidence="2 5" id="KW-0689">Ribosomal protein</keyword>
<evidence type="ECO:0000313" key="7">
    <source>
        <dbReference type="EMBL" id="OGC45643.1"/>
    </source>
</evidence>
<dbReference type="HAMAP" id="MF_00382">
    <property type="entry name" value="Ribosomal_bL20"/>
    <property type="match status" value="1"/>
</dbReference>
<dbReference type="GO" id="GO:1990904">
    <property type="term" value="C:ribonucleoprotein complex"/>
    <property type="evidence" value="ECO:0007669"/>
    <property type="project" value="UniProtKB-KW"/>
</dbReference>
<comment type="caution">
    <text evidence="7">The sequence shown here is derived from an EMBL/GenBank/DDBJ whole genome shotgun (WGS) entry which is preliminary data.</text>
</comment>
<evidence type="ECO:0000256" key="5">
    <source>
        <dbReference type="HAMAP-Rule" id="MF_00382"/>
    </source>
</evidence>
<dbReference type="Pfam" id="PF00453">
    <property type="entry name" value="Ribosomal_L20"/>
    <property type="match status" value="1"/>
</dbReference>
<keyword evidence="3 5" id="KW-0687">Ribonucleoprotein</keyword>
<accession>A0A1F4UN80</accession>
<comment type="similarity">
    <text evidence="1 5 6">Belongs to the bacterial ribosomal protein bL20 family.</text>
</comment>
<dbReference type="InterPro" id="IPR035566">
    <property type="entry name" value="Ribosomal_protein_bL20_C"/>
</dbReference>
<dbReference type="AlphaFoldDB" id="A0A1F4UN80"/>
<gene>
    <name evidence="5" type="primary">rplT</name>
    <name evidence="7" type="ORF">A2V49_02965</name>
</gene>
<dbReference type="SUPFAM" id="SSF74731">
    <property type="entry name" value="Ribosomal protein L20"/>
    <property type="match status" value="1"/>
</dbReference>
<evidence type="ECO:0000256" key="2">
    <source>
        <dbReference type="ARBA" id="ARBA00022980"/>
    </source>
</evidence>
<dbReference type="NCBIfam" id="TIGR01032">
    <property type="entry name" value="rplT_bact"/>
    <property type="match status" value="1"/>
</dbReference>
<dbReference type="PANTHER" id="PTHR10986">
    <property type="entry name" value="39S RIBOSOMAL PROTEIN L20"/>
    <property type="match status" value="1"/>
</dbReference>
<evidence type="ECO:0000313" key="8">
    <source>
        <dbReference type="Proteomes" id="UP000178615"/>
    </source>
</evidence>
<sequence length="119" mass="13717">MSRVKGGFTNKRRHNKIFKLAKGYRGARHRLYKKSHEAVLRAGEHAFAGRRKRRRDLRRLWITRINGALISQGINYSRFIDGLKKAGIELDRKILSDIAISDPKAFELLAKKAKESFGI</sequence>
<organism evidence="7 8">
    <name type="scientific">candidate division WWE3 bacterium RBG_19FT_COMBO_34_6</name>
    <dbReference type="NCBI Taxonomy" id="1802612"/>
    <lineage>
        <taxon>Bacteria</taxon>
        <taxon>Katanobacteria</taxon>
    </lineage>
</organism>
<reference evidence="7 8" key="1">
    <citation type="journal article" date="2016" name="Nat. Commun.">
        <title>Thousands of microbial genomes shed light on interconnected biogeochemical processes in an aquifer system.</title>
        <authorList>
            <person name="Anantharaman K."/>
            <person name="Brown C.T."/>
            <person name="Hug L.A."/>
            <person name="Sharon I."/>
            <person name="Castelle C.J."/>
            <person name="Probst A.J."/>
            <person name="Thomas B.C."/>
            <person name="Singh A."/>
            <person name="Wilkins M.J."/>
            <person name="Karaoz U."/>
            <person name="Brodie E.L."/>
            <person name="Williams K.H."/>
            <person name="Hubbard S.S."/>
            <person name="Banfield J.F."/>
        </authorList>
    </citation>
    <scope>NUCLEOTIDE SEQUENCE [LARGE SCALE GENOMIC DNA]</scope>
</reference>
<dbReference type="Proteomes" id="UP000178615">
    <property type="component" value="Unassembled WGS sequence"/>
</dbReference>
<dbReference type="GO" id="GO:0000027">
    <property type="term" value="P:ribosomal large subunit assembly"/>
    <property type="evidence" value="ECO:0007669"/>
    <property type="project" value="UniProtKB-UniRule"/>
</dbReference>